<dbReference type="Proteomes" id="UP001176961">
    <property type="component" value="Unassembled WGS sequence"/>
</dbReference>
<protein>
    <submittedName>
        <fullName evidence="1">Uncharacterized protein</fullName>
    </submittedName>
</protein>
<dbReference type="EMBL" id="CATQJL010000305">
    <property type="protein sequence ID" value="CAJ0601247.1"/>
    <property type="molecule type" value="Genomic_DNA"/>
</dbReference>
<organism evidence="1 2">
    <name type="scientific">Cylicocyclus nassatus</name>
    <name type="common">Nematode worm</name>
    <dbReference type="NCBI Taxonomy" id="53992"/>
    <lineage>
        <taxon>Eukaryota</taxon>
        <taxon>Metazoa</taxon>
        <taxon>Ecdysozoa</taxon>
        <taxon>Nematoda</taxon>
        <taxon>Chromadorea</taxon>
        <taxon>Rhabditida</taxon>
        <taxon>Rhabditina</taxon>
        <taxon>Rhabditomorpha</taxon>
        <taxon>Strongyloidea</taxon>
        <taxon>Strongylidae</taxon>
        <taxon>Cylicocyclus</taxon>
    </lineage>
</organism>
<evidence type="ECO:0000313" key="2">
    <source>
        <dbReference type="Proteomes" id="UP001176961"/>
    </source>
</evidence>
<dbReference type="AlphaFoldDB" id="A0AA36GZQ0"/>
<gene>
    <name evidence="1" type="ORF">CYNAS_LOCUS13230</name>
</gene>
<sequence>MVENSQNDRSLRILVSSFDDSNLLMESDRSPRALPWSAHKNSNVENLSKRMIDHFEHLLGAVSKATVRK</sequence>
<comment type="caution">
    <text evidence="1">The sequence shown here is derived from an EMBL/GenBank/DDBJ whole genome shotgun (WGS) entry which is preliminary data.</text>
</comment>
<reference evidence="1" key="1">
    <citation type="submission" date="2023-07" db="EMBL/GenBank/DDBJ databases">
        <authorList>
            <consortium name="CYATHOMIX"/>
        </authorList>
    </citation>
    <scope>NUCLEOTIDE SEQUENCE</scope>
    <source>
        <strain evidence="1">N/A</strain>
    </source>
</reference>
<evidence type="ECO:0000313" key="1">
    <source>
        <dbReference type="EMBL" id="CAJ0601247.1"/>
    </source>
</evidence>
<name>A0AA36GZQ0_CYLNA</name>
<keyword evidence="2" id="KW-1185">Reference proteome</keyword>
<proteinExistence type="predicted"/>
<accession>A0AA36GZQ0</accession>